<dbReference type="EMBL" id="VGLS01000558">
    <property type="protein sequence ID" value="MBM3225381.1"/>
    <property type="molecule type" value="Genomic_DNA"/>
</dbReference>
<keyword evidence="3 6" id="KW-0812">Transmembrane</keyword>
<dbReference type="Gene3D" id="1.20.1250.20">
    <property type="entry name" value="MFS general substrate transporter like domains"/>
    <property type="match status" value="1"/>
</dbReference>
<dbReference type="PANTHER" id="PTHR23513">
    <property type="entry name" value="INTEGRAL MEMBRANE EFFLUX PROTEIN-RELATED"/>
    <property type="match status" value="1"/>
</dbReference>
<dbReference type="Pfam" id="PF07690">
    <property type="entry name" value="MFS_1"/>
    <property type="match status" value="1"/>
</dbReference>
<dbReference type="Proteomes" id="UP000712673">
    <property type="component" value="Unassembled WGS sequence"/>
</dbReference>
<comment type="subcellular location">
    <subcellularLocation>
        <location evidence="1">Cell membrane</location>
        <topology evidence="1">Multi-pass membrane protein</topology>
    </subcellularLocation>
</comment>
<dbReference type="InterPro" id="IPR011701">
    <property type="entry name" value="MFS"/>
</dbReference>
<evidence type="ECO:0000256" key="6">
    <source>
        <dbReference type="SAM" id="Phobius"/>
    </source>
</evidence>
<gene>
    <name evidence="8" type="ORF">FJZ47_16475</name>
</gene>
<sequence>MQADILSGRELVNGIALTNTAMNLTSILGPALAGALIECCGPAMQIWEWSEHDMALALNTDTYRGERLYAASDSGQVAMSQDGGLSWAPFALLLPEALLRTLRAAGAAEGVQWSYVTLLGLSLLQVWNYAAMRLVQRPPVASQPSIWKNLLDGLRYSGNHPGLWTALVLAGMVNLVAFPLQFGLLPLFARDVFSVGAAGLGLLGSALGLGSLLGSFLMAYVGAVHRAGRLMLFGTTGWLVFLMVFSLTPDYYFALAILVLMGVAQTFSLTNMTVLLLGTASSEMRGRVMGLRSLAVAPLFLGGTLAGAATTHIGVALTTILCAVIGLVIVLWVAPWIPRRSEV</sequence>
<feature type="transmembrane region" description="Helical" evidence="6">
    <location>
        <begin position="230"/>
        <end position="247"/>
    </location>
</feature>
<dbReference type="GO" id="GO:0005886">
    <property type="term" value="C:plasma membrane"/>
    <property type="evidence" value="ECO:0007669"/>
    <property type="project" value="UniProtKB-SubCell"/>
</dbReference>
<evidence type="ECO:0000256" key="1">
    <source>
        <dbReference type="ARBA" id="ARBA00004651"/>
    </source>
</evidence>
<comment type="caution">
    <text evidence="8">The sequence shown here is derived from an EMBL/GenBank/DDBJ whole genome shotgun (WGS) entry which is preliminary data.</text>
</comment>
<feature type="transmembrane region" description="Helical" evidence="6">
    <location>
        <begin position="289"/>
        <end position="309"/>
    </location>
</feature>
<dbReference type="AlphaFoldDB" id="A0A937W200"/>
<evidence type="ECO:0000256" key="4">
    <source>
        <dbReference type="ARBA" id="ARBA00022989"/>
    </source>
</evidence>
<dbReference type="GO" id="GO:0022857">
    <property type="term" value="F:transmembrane transporter activity"/>
    <property type="evidence" value="ECO:0007669"/>
    <property type="project" value="InterPro"/>
</dbReference>
<dbReference type="PANTHER" id="PTHR23513:SF6">
    <property type="entry name" value="MAJOR FACILITATOR SUPERFAMILY ASSOCIATED DOMAIN-CONTAINING PROTEIN"/>
    <property type="match status" value="1"/>
</dbReference>
<feature type="transmembrane region" description="Helical" evidence="6">
    <location>
        <begin position="163"/>
        <end position="182"/>
    </location>
</feature>
<evidence type="ECO:0000256" key="2">
    <source>
        <dbReference type="ARBA" id="ARBA00022475"/>
    </source>
</evidence>
<feature type="domain" description="Major facilitator superfamily (MFS) profile" evidence="7">
    <location>
        <begin position="163"/>
        <end position="343"/>
    </location>
</feature>
<evidence type="ECO:0000313" key="9">
    <source>
        <dbReference type="Proteomes" id="UP000712673"/>
    </source>
</evidence>
<evidence type="ECO:0000259" key="7">
    <source>
        <dbReference type="PROSITE" id="PS50850"/>
    </source>
</evidence>
<keyword evidence="5 6" id="KW-0472">Membrane</keyword>
<evidence type="ECO:0000256" key="5">
    <source>
        <dbReference type="ARBA" id="ARBA00023136"/>
    </source>
</evidence>
<dbReference type="InterPro" id="IPR036259">
    <property type="entry name" value="MFS_trans_sf"/>
</dbReference>
<accession>A0A937W200</accession>
<dbReference type="PROSITE" id="PS50850">
    <property type="entry name" value="MFS"/>
    <property type="match status" value="1"/>
</dbReference>
<evidence type="ECO:0000256" key="3">
    <source>
        <dbReference type="ARBA" id="ARBA00022692"/>
    </source>
</evidence>
<protein>
    <submittedName>
        <fullName evidence="8">MFS transporter</fullName>
    </submittedName>
</protein>
<reference evidence="8" key="1">
    <citation type="submission" date="2019-03" db="EMBL/GenBank/DDBJ databases">
        <title>Lake Tanganyika Metagenome-Assembled Genomes (MAGs).</title>
        <authorList>
            <person name="Tran P."/>
        </authorList>
    </citation>
    <scope>NUCLEOTIDE SEQUENCE</scope>
    <source>
        <strain evidence="8">K_DeepCast_65m_m2_066</strain>
    </source>
</reference>
<proteinExistence type="predicted"/>
<feature type="transmembrane region" description="Helical" evidence="6">
    <location>
        <begin position="315"/>
        <end position="337"/>
    </location>
</feature>
<feature type="transmembrane region" description="Helical" evidence="6">
    <location>
        <begin position="253"/>
        <end position="277"/>
    </location>
</feature>
<keyword evidence="2" id="KW-1003">Cell membrane</keyword>
<keyword evidence="4 6" id="KW-1133">Transmembrane helix</keyword>
<organism evidence="8 9">
    <name type="scientific">Tectimicrobiota bacterium</name>
    <dbReference type="NCBI Taxonomy" id="2528274"/>
    <lineage>
        <taxon>Bacteria</taxon>
        <taxon>Pseudomonadati</taxon>
        <taxon>Nitrospinota/Tectimicrobiota group</taxon>
        <taxon>Candidatus Tectimicrobiota</taxon>
    </lineage>
</organism>
<dbReference type="InterPro" id="IPR020846">
    <property type="entry name" value="MFS_dom"/>
</dbReference>
<dbReference type="SUPFAM" id="SSF103473">
    <property type="entry name" value="MFS general substrate transporter"/>
    <property type="match status" value="1"/>
</dbReference>
<feature type="transmembrane region" description="Helical" evidence="6">
    <location>
        <begin position="202"/>
        <end position="223"/>
    </location>
</feature>
<name>A0A937W200_UNCTE</name>
<evidence type="ECO:0000313" key="8">
    <source>
        <dbReference type="EMBL" id="MBM3225381.1"/>
    </source>
</evidence>